<feature type="region of interest" description="Disordered" evidence="1">
    <location>
        <begin position="249"/>
        <end position="279"/>
    </location>
</feature>
<dbReference type="Proteomes" id="UP000324897">
    <property type="component" value="Unassembled WGS sequence"/>
</dbReference>
<proteinExistence type="predicted"/>
<comment type="caution">
    <text evidence="2">The sequence shown here is derived from an EMBL/GenBank/DDBJ whole genome shotgun (WGS) entry which is preliminary data.</text>
</comment>
<evidence type="ECO:0000313" key="2">
    <source>
        <dbReference type="EMBL" id="TVU04560.1"/>
    </source>
</evidence>
<organism evidence="2 3">
    <name type="scientific">Eragrostis curvula</name>
    <name type="common">weeping love grass</name>
    <dbReference type="NCBI Taxonomy" id="38414"/>
    <lineage>
        <taxon>Eukaryota</taxon>
        <taxon>Viridiplantae</taxon>
        <taxon>Streptophyta</taxon>
        <taxon>Embryophyta</taxon>
        <taxon>Tracheophyta</taxon>
        <taxon>Spermatophyta</taxon>
        <taxon>Magnoliopsida</taxon>
        <taxon>Liliopsida</taxon>
        <taxon>Poales</taxon>
        <taxon>Poaceae</taxon>
        <taxon>PACMAD clade</taxon>
        <taxon>Chloridoideae</taxon>
        <taxon>Eragrostideae</taxon>
        <taxon>Eragrostidinae</taxon>
        <taxon>Eragrostis</taxon>
    </lineage>
</organism>
<gene>
    <name evidence="2" type="ORF">EJB05_47675</name>
</gene>
<reference evidence="2 3" key="1">
    <citation type="journal article" date="2019" name="Sci. Rep.">
        <title>A high-quality genome of Eragrostis curvula grass provides insights into Poaceae evolution and supports new strategies to enhance forage quality.</title>
        <authorList>
            <person name="Carballo J."/>
            <person name="Santos B.A.C.M."/>
            <person name="Zappacosta D."/>
            <person name="Garbus I."/>
            <person name="Selva J.P."/>
            <person name="Gallo C.A."/>
            <person name="Diaz A."/>
            <person name="Albertini E."/>
            <person name="Caccamo M."/>
            <person name="Echenique V."/>
        </authorList>
    </citation>
    <scope>NUCLEOTIDE SEQUENCE [LARGE SCALE GENOMIC DNA]</scope>
    <source>
        <strain evidence="3">cv. Victoria</strain>
        <tissue evidence="2">Leaf</tissue>
    </source>
</reference>
<evidence type="ECO:0000256" key="1">
    <source>
        <dbReference type="SAM" id="MobiDB-lite"/>
    </source>
</evidence>
<dbReference type="OrthoDB" id="10547427at2759"/>
<sequence length="279" mass="32184">MADAAYPDIRAVKGRKAAKTFVKYDHYLLDSSREIFIDDSKPIGEFLKMRAMVATTPCSSVRAGRLVLPGEQYVYRERVSTEYGKKFTRSLLKDLWINEQNDESFSDFDVKNMFASPSGRAKFQNVTQMKRTGVQAKKNYDAALAILTNIYKTGGNGKIPKDIDRLLKLIEKYPLKADLYHIHASLVPLSKRQPSYLKMYEQLKYGNMDDHTREQILLGLPYSDGWRLMIGGNRLLKRIYDFKPKIYEVPDSPQQPNPATFDEQLARAKKRERRKLKDG</sequence>
<accession>A0A5J9T012</accession>
<protein>
    <submittedName>
        <fullName evidence="2">Uncharacterized protein</fullName>
    </submittedName>
</protein>
<dbReference type="PANTHER" id="PTHR35161:SF18">
    <property type="entry name" value="METAXIN GLUTATHIONE S-TRANSFERASE DOMAIN-CONTAINING PROTEIN"/>
    <property type="match status" value="1"/>
</dbReference>
<dbReference type="Gramene" id="TVU04560">
    <property type="protein sequence ID" value="TVU04560"/>
    <property type="gene ID" value="EJB05_47675"/>
</dbReference>
<dbReference type="EMBL" id="RWGY01000051">
    <property type="protein sequence ID" value="TVU04560.1"/>
    <property type="molecule type" value="Genomic_DNA"/>
</dbReference>
<dbReference type="PANTHER" id="PTHR35161">
    <property type="entry name" value="OS02G0303100 PROTEIN"/>
    <property type="match status" value="1"/>
</dbReference>
<evidence type="ECO:0000313" key="3">
    <source>
        <dbReference type="Proteomes" id="UP000324897"/>
    </source>
</evidence>
<dbReference type="AlphaFoldDB" id="A0A5J9T012"/>
<keyword evidence="3" id="KW-1185">Reference proteome</keyword>
<name>A0A5J9T012_9POAL</name>
<feature type="compositionally biased region" description="Basic residues" evidence="1">
    <location>
        <begin position="267"/>
        <end position="279"/>
    </location>
</feature>